<dbReference type="STRING" id="118126.L21_1021"/>
<accession>A0A1M4MJY1</accession>
<dbReference type="InterPro" id="IPR019897">
    <property type="entry name" value="RidA_CS"/>
</dbReference>
<keyword evidence="2" id="KW-0378">Hydrolase</keyword>
<dbReference type="EC" id="3.5.4.-" evidence="2"/>
<dbReference type="AlphaFoldDB" id="A0A1M4MJY1"/>
<dbReference type="PANTHER" id="PTHR11803">
    <property type="entry name" value="2-IMINOBUTANOATE/2-IMINOPROPANOATE DEAMINASE RIDA"/>
    <property type="match status" value="1"/>
</dbReference>
<dbReference type="InterPro" id="IPR035959">
    <property type="entry name" value="RutC-like_sf"/>
</dbReference>
<name>A0A1M4MJY1_9EURY</name>
<dbReference type="GO" id="GO:0005829">
    <property type="term" value="C:cytosol"/>
    <property type="evidence" value="ECO:0007669"/>
    <property type="project" value="TreeGrafter"/>
</dbReference>
<dbReference type="PROSITE" id="PS01094">
    <property type="entry name" value="UPF0076"/>
    <property type="match status" value="1"/>
</dbReference>
<dbReference type="SUPFAM" id="SSF55298">
    <property type="entry name" value="YjgF-like"/>
    <property type="match status" value="1"/>
</dbReference>
<evidence type="ECO:0000256" key="1">
    <source>
        <dbReference type="ARBA" id="ARBA00010552"/>
    </source>
</evidence>
<sequence>MDGGVKILALVFACVLLAGFGVYAVLSSAPGKTALYTENAPEPIGPYSQAVRCGDYLFTSGQIGLDPAAGNLSGTTAGEARQAMENLRAILAEAGLDFSDVVQTRIYVTALADFDTVNAVYAEYVDEPYPARATVQVARLPKGARVEIEMIASVR</sequence>
<organism evidence="2 3">
    <name type="scientific">Methanoculleus chikugoensis</name>
    <dbReference type="NCBI Taxonomy" id="118126"/>
    <lineage>
        <taxon>Archaea</taxon>
        <taxon>Methanobacteriati</taxon>
        <taxon>Methanobacteriota</taxon>
        <taxon>Stenosarchaea group</taxon>
        <taxon>Methanomicrobia</taxon>
        <taxon>Methanomicrobiales</taxon>
        <taxon>Methanomicrobiaceae</taxon>
        <taxon>Methanoculleus</taxon>
    </lineage>
</organism>
<dbReference type="FunFam" id="3.30.1330.40:FF:000001">
    <property type="entry name" value="L-PSP family endoribonuclease"/>
    <property type="match status" value="1"/>
</dbReference>
<dbReference type="EMBL" id="FMID01000024">
    <property type="protein sequence ID" value="SCL75130.1"/>
    <property type="molecule type" value="Genomic_DNA"/>
</dbReference>
<proteinExistence type="inferred from homology"/>
<dbReference type="CDD" id="cd00448">
    <property type="entry name" value="YjgF_YER057c_UK114_family"/>
    <property type="match status" value="1"/>
</dbReference>
<dbReference type="Gene3D" id="3.30.1330.40">
    <property type="entry name" value="RutC-like"/>
    <property type="match status" value="1"/>
</dbReference>
<dbReference type="InterPro" id="IPR006056">
    <property type="entry name" value="RidA"/>
</dbReference>
<gene>
    <name evidence="2" type="primary">ridA</name>
    <name evidence="2" type="ORF">L21_1021</name>
</gene>
<dbReference type="OrthoDB" id="371655at2157"/>
<dbReference type="GO" id="GO:0019239">
    <property type="term" value="F:deaminase activity"/>
    <property type="evidence" value="ECO:0007669"/>
    <property type="project" value="TreeGrafter"/>
</dbReference>
<dbReference type="NCBIfam" id="TIGR00004">
    <property type="entry name" value="Rid family detoxifying hydrolase"/>
    <property type="match status" value="1"/>
</dbReference>
<reference evidence="2 3" key="1">
    <citation type="submission" date="2016-08" db="EMBL/GenBank/DDBJ databases">
        <authorList>
            <person name="Seilhamer J.J."/>
        </authorList>
    </citation>
    <scope>NUCLEOTIDE SEQUENCE [LARGE SCALE GENOMIC DNA]</scope>
    <source>
        <strain evidence="2">L21-II-0</strain>
    </source>
</reference>
<dbReference type="Pfam" id="PF01042">
    <property type="entry name" value="Ribonuc_L-PSP"/>
    <property type="match status" value="1"/>
</dbReference>
<comment type="similarity">
    <text evidence="1">Belongs to the RutC family.</text>
</comment>
<dbReference type="InterPro" id="IPR006175">
    <property type="entry name" value="YjgF/YER057c/UK114"/>
</dbReference>
<evidence type="ECO:0000313" key="3">
    <source>
        <dbReference type="Proteomes" id="UP000184671"/>
    </source>
</evidence>
<evidence type="ECO:0000313" key="2">
    <source>
        <dbReference type="EMBL" id="SCL75130.1"/>
    </source>
</evidence>
<dbReference type="Proteomes" id="UP000184671">
    <property type="component" value="Unassembled WGS sequence"/>
</dbReference>
<dbReference type="RefSeq" id="WP_083608786.1">
    <property type="nucleotide sequence ID" value="NZ_FMID01000024.1"/>
</dbReference>
<dbReference type="PANTHER" id="PTHR11803:SF39">
    <property type="entry name" value="2-IMINOBUTANOATE_2-IMINOPROPANOATE DEAMINASE"/>
    <property type="match status" value="1"/>
</dbReference>
<protein>
    <submittedName>
        <fullName evidence="2">Enamine/imine deaminase</fullName>
        <ecNumber evidence="2">3.5.4.-</ecNumber>
    </submittedName>
</protein>